<dbReference type="RefSeq" id="WP_203417911.1">
    <property type="nucleotide sequence ID" value="NZ_CP069352.1"/>
</dbReference>
<evidence type="ECO:0000313" key="2">
    <source>
        <dbReference type="Proteomes" id="UP000663686"/>
    </source>
</evidence>
<name>A0ABX7G8W3_9PSED</name>
<dbReference type="Gene3D" id="2.170.15.10">
    <property type="entry name" value="Proaerolysin, chain A, domain 3"/>
    <property type="match status" value="1"/>
</dbReference>
<reference evidence="1 2" key="1">
    <citation type="submission" date="2021-02" db="EMBL/GenBank/DDBJ databases">
        <authorList>
            <person name="Cea Torrescassana E."/>
        </authorList>
    </citation>
    <scope>NUCLEOTIDE SEQUENCE [LARGE SCALE GENOMIC DNA]</scope>
    <source>
        <strain evidence="1 2">CT364</strain>
    </source>
</reference>
<sequence>MNDIDSITNAWARWKAAQFGTSYWFTESTQYDRNKDTRDYKQYETKVSAPRDLSYSSSIGTDGGTALLGRYDTINDGAQVIQHTVTLQQGFTDTFTWSVTEQVKVGVSVTVKAGIPEVGGAEQSSNIEVSLSSTQGASTTRSSNYGASTTVPISPHTHGWGEIDLAFTNLDTKWVGNVELRGDVAVWFNNKVAYNNNGDYHYLWFIPIETVISECVGNGIIDTRGYALKNGGGVFAQASGTFHSSAGLNIKTISHEEAYPKSRSSESVNTKYSLSAVGAKPFKFAPDPDE</sequence>
<dbReference type="PANTHER" id="PTHR34007">
    <property type="entry name" value="AEROLYSIN-LIKE PROTEIN-RELATED"/>
    <property type="match status" value="1"/>
</dbReference>
<dbReference type="InterPro" id="IPR053280">
    <property type="entry name" value="Aerolysin-like_pore-former"/>
</dbReference>
<evidence type="ECO:0000313" key="1">
    <source>
        <dbReference type="EMBL" id="QRK81755.1"/>
    </source>
</evidence>
<evidence type="ECO:0008006" key="3">
    <source>
        <dbReference type="Google" id="ProtNLM"/>
    </source>
</evidence>
<reference evidence="1 2" key="2">
    <citation type="submission" date="2021-03" db="EMBL/GenBank/DDBJ databases">
        <title>P. granadensis CT364 genome publication.</title>
        <authorList>
            <person name="Stach J."/>
            <person name="Montero-Calasanz Md.C."/>
        </authorList>
    </citation>
    <scope>NUCLEOTIDE SEQUENCE [LARGE SCALE GENOMIC DNA]</scope>
    <source>
        <strain evidence="1 2">CT364</strain>
    </source>
</reference>
<proteinExistence type="predicted"/>
<dbReference type="SUPFAM" id="SSF56973">
    <property type="entry name" value="Aerolisin/ETX pore-forming domain"/>
    <property type="match status" value="1"/>
</dbReference>
<organism evidence="1 2">
    <name type="scientific">Pseudomonas granadensis</name>
    <dbReference type="NCBI Taxonomy" id="1421430"/>
    <lineage>
        <taxon>Bacteria</taxon>
        <taxon>Pseudomonadati</taxon>
        <taxon>Pseudomonadota</taxon>
        <taxon>Gammaproteobacteria</taxon>
        <taxon>Pseudomonadales</taxon>
        <taxon>Pseudomonadaceae</taxon>
        <taxon>Pseudomonas</taxon>
    </lineage>
</organism>
<dbReference type="EMBL" id="CP069352">
    <property type="protein sequence ID" value="QRK81755.1"/>
    <property type="molecule type" value="Genomic_DNA"/>
</dbReference>
<protein>
    <recommendedName>
        <fullName evidence="3">Cytotoxin</fullName>
    </recommendedName>
</protein>
<gene>
    <name evidence="1" type="ORF">JN757_14240</name>
</gene>
<dbReference type="PANTHER" id="PTHR34007:SF1">
    <property type="entry name" value="AEROLYSIN-LIKE PROTEIN-RELATED"/>
    <property type="match status" value="1"/>
</dbReference>
<keyword evidence="2" id="KW-1185">Reference proteome</keyword>
<accession>A0ABX7G8W3</accession>
<dbReference type="CDD" id="cd20237">
    <property type="entry name" value="PFM_LIN24-like"/>
    <property type="match status" value="1"/>
</dbReference>
<dbReference type="Proteomes" id="UP000663686">
    <property type="component" value="Chromosome"/>
</dbReference>